<comment type="caution">
    <text evidence="1">The sequence shown here is derived from an EMBL/GenBank/DDBJ whole genome shotgun (WGS) entry which is preliminary data.</text>
</comment>
<dbReference type="EMBL" id="CM047898">
    <property type="protein sequence ID" value="KAJ0105839.1"/>
    <property type="molecule type" value="Genomic_DNA"/>
</dbReference>
<reference evidence="2" key="1">
    <citation type="journal article" date="2023" name="G3 (Bethesda)">
        <title>Genome assembly and association tests identify interacting loci associated with vigor, precocity, and sex in interspecific pistachio rootstocks.</title>
        <authorList>
            <person name="Palmer W."/>
            <person name="Jacygrad E."/>
            <person name="Sagayaradj S."/>
            <person name="Cavanaugh K."/>
            <person name="Han R."/>
            <person name="Bertier L."/>
            <person name="Beede B."/>
            <person name="Kafkas S."/>
            <person name="Golino D."/>
            <person name="Preece J."/>
            <person name="Michelmore R."/>
        </authorList>
    </citation>
    <scope>NUCLEOTIDE SEQUENCE [LARGE SCALE GENOMIC DNA]</scope>
</reference>
<keyword evidence="2" id="KW-1185">Reference proteome</keyword>
<name>A0ACC1C171_9ROSI</name>
<accession>A0ACC1C171</accession>
<proteinExistence type="predicted"/>
<protein>
    <submittedName>
        <fullName evidence="1">Uncharacterized protein</fullName>
    </submittedName>
</protein>
<gene>
    <name evidence="1" type="ORF">Patl1_17349</name>
</gene>
<evidence type="ECO:0000313" key="2">
    <source>
        <dbReference type="Proteomes" id="UP001164250"/>
    </source>
</evidence>
<dbReference type="Proteomes" id="UP001164250">
    <property type="component" value="Chromosome 2"/>
</dbReference>
<sequence length="163" mass="18411">MIVSAQLLVELAQPRSSRDFPSPSRIPPFFSSSPCDFCYFPIDFDNRNSSRHCHSPHQSPLTKAPSILDNRLVAGRRPSLHHLFVCFSHRRSLIFLATAVALHLLDALPKPTPSPGDIYLFVDTDEFEEEYEDGEITLPHVIVGRDLSRVRNSILRMIGSLET</sequence>
<organism evidence="1 2">
    <name type="scientific">Pistacia atlantica</name>
    <dbReference type="NCBI Taxonomy" id="434234"/>
    <lineage>
        <taxon>Eukaryota</taxon>
        <taxon>Viridiplantae</taxon>
        <taxon>Streptophyta</taxon>
        <taxon>Embryophyta</taxon>
        <taxon>Tracheophyta</taxon>
        <taxon>Spermatophyta</taxon>
        <taxon>Magnoliopsida</taxon>
        <taxon>eudicotyledons</taxon>
        <taxon>Gunneridae</taxon>
        <taxon>Pentapetalae</taxon>
        <taxon>rosids</taxon>
        <taxon>malvids</taxon>
        <taxon>Sapindales</taxon>
        <taxon>Anacardiaceae</taxon>
        <taxon>Pistacia</taxon>
    </lineage>
</organism>
<evidence type="ECO:0000313" key="1">
    <source>
        <dbReference type="EMBL" id="KAJ0105839.1"/>
    </source>
</evidence>